<accession>A0AAV3PF91</accession>
<comment type="subcellular location">
    <subcellularLocation>
        <location evidence="1">Nucleus</location>
    </subcellularLocation>
</comment>
<sequence length="137" mass="15774">MKGRRTWGLLIMDAMIQNQPGMTMQNAHPSGGFPVAVRGGGRRGKSGKRRRAVEDVQVDKATQQKQRRMIKNRESAARSGERKQVLVSQLAEENMRLLKEKAELNTQRYHQLLENLIPVVEQRKPARVLHKWHSVSW</sequence>
<dbReference type="GO" id="GO:0003677">
    <property type="term" value="F:DNA binding"/>
    <property type="evidence" value="ECO:0007669"/>
    <property type="project" value="UniProtKB-KW"/>
</dbReference>
<keyword evidence="2" id="KW-0238">DNA-binding</keyword>
<proteinExistence type="predicted"/>
<dbReference type="InterPro" id="IPR004827">
    <property type="entry name" value="bZIP"/>
</dbReference>
<dbReference type="PANTHER" id="PTHR22952">
    <property type="entry name" value="CAMP-RESPONSE ELEMENT BINDING PROTEIN-RELATED"/>
    <property type="match status" value="1"/>
</dbReference>
<gene>
    <name evidence="6" type="ORF">LIER_09321</name>
</gene>
<dbReference type="InterPro" id="IPR046347">
    <property type="entry name" value="bZIP_sf"/>
</dbReference>
<comment type="caution">
    <text evidence="6">The sequence shown here is derived from an EMBL/GenBank/DDBJ whole genome shotgun (WGS) entry which is preliminary data.</text>
</comment>
<protein>
    <recommendedName>
        <fullName evidence="5">BZIP domain-containing protein</fullName>
    </recommendedName>
</protein>
<dbReference type="GO" id="GO:0005634">
    <property type="term" value="C:nucleus"/>
    <property type="evidence" value="ECO:0007669"/>
    <property type="project" value="UniProtKB-SubCell"/>
</dbReference>
<reference evidence="6 7" key="1">
    <citation type="submission" date="2024-01" db="EMBL/GenBank/DDBJ databases">
        <title>The complete chloroplast genome sequence of Lithospermum erythrorhizon: insights into the phylogenetic relationship among Boraginaceae species and the maternal lineages of purple gromwells.</title>
        <authorList>
            <person name="Okada T."/>
            <person name="Watanabe K."/>
        </authorList>
    </citation>
    <scope>NUCLEOTIDE SEQUENCE [LARGE SCALE GENOMIC DNA]</scope>
</reference>
<feature type="compositionally biased region" description="Basic residues" evidence="4">
    <location>
        <begin position="40"/>
        <end position="51"/>
    </location>
</feature>
<dbReference type="PANTHER" id="PTHR22952:SF392">
    <property type="entry name" value="BZIP TRANSCRIPTION FACTOR 12"/>
    <property type="match status" value="1"/>
</dbReference>
<dbReference type="GO" id="GO:0003700">
    <property type="term" value="F:DNA-binding transcription factor activity"/>
    <property type="evidence" value="ECO:0007669"/>
    <property type="project" value="InterPro"/>
</dbReference>
<evidence type="ECO:0000256" key="1">
    <source>
        <dbReference type="ARBA" id="ARBA00004123"/>
    </source>
</evidence>
<feature type="compositionally biased region" description="Basic and acidic residues" evidence="4">
    <location>
        <begin position="71"/>
        <end position="82"/>
    </location>
</feature>
<dbReference type="InterPro" id="IPR043452">
    <property type="entry name" value="BZIP46-like"/>
</dbReference>
<dbReference type="Proteomes" id="UP001454036">
    <property type="component" value="Unassembled WGS sequence"/>
</dbReference>
<feature type="region of interest" description="Disordered" evidence="4">
    <location>
        <begin position="33"/>
        <end position="82"/>
    </location>
</feature>
<dbReference type="SUPFAM" id="SSF57959">
    <property type="entry name" value="Leucine zipper domain"/>
    <property type="match status" value="1"/>
</dbReference>
<dbReference type="SMART" id="SM00338">
    <property type="entry name" value="BRLZ"/>
    <property type="match status" value="1"/>
</dbReference>
<keyword evidence="3" id="KW-0539">Nucleus</keyword>
<evidence type="ECO:0000256" key="3">
    <source>
        <dbReference type="ARBA" id="ARBA00023242"/>
    </source>
</evidence>
<dbReference type="GO" id="GO:0045893">
    <property type="term" value="P:positive regulation of DNA-templated transcription"/>
    <property type="evidence" value="ECO:0007669"/>
    <property type="project" value="InterPro"/>
</dbReference>
<evidence type="ECO:0000256" key="2">
    <source>
        <dbReference type="ARBA" id="ARBA00023125"/>
    </source>
</evidence>
<dbReference type="Gene3D" id="1.20.5.170">
    <property type="match status" value="1"/>
</dbReference>
<evidence type="ECO:0000313" key="6">
    <source>
        <dbReference type="EMBL" id="GAA0150364.1"/>
    </source>
</evidence>
<dbReference type="EMBL" id="BAABME010001576">
    <property type="protein sequence ID" value="GAA0150364.1"/>
    <property type="molecule type" value="Genomic_DNA"/>
</dbReference>
<feature type="domain" description="BZIP" evidence="5">
    <location>
        <begin position="60"/>
        <end position="117"/>
    </location>
</feature>
<evidence type="ECO:0000259" key="5">
    <source>
        <dbReference type="SMART" id="SM00338"/>
    </source>
</evidence>
<name>A0AAV3PF91_LITER</name>
<organism evidence="6 7">
    <name type="scientific">Lithospermum erythrorhizon</name>
    <name type="common">Purple gromwell</name>
    <name type="synonym">Lithospermum officinale var. erythrorhizon</name>
    <dbReference type="NCBI Taxonomy" id="34254"/>
    <lineage>
        <taxon>Eukaryota</taxon>
        <taxon>Viridiplantae</taxon>
        <taxon>Streptophyta</taxon>
        <taxon>Embryophyta</taxon>
        <taxon>Tracheophyta</taxon>
        <taxon>Spermatophyta</taxon>
        <taxon>Magnoliopsida</taxon>
        <taxon>eudicotyledons</taxon>
        <taxon>Gunneridae</taxon>
        <taxon>Pentapetalae</taxon>
        <taxon>asterids</taxon>
        <taxon>lamiids</taxon>
        <taxon>Boraginales</taxon>
        <taxon>Boraginaceae</taxon>
        <taxon>Boraginoideae</taxon>
        <taxon>Lithospermeae</taxon>
        <taxon>Lithospermum</taxon>
    </lineage>
</organism>
<evidence type="ECO:0000313" key="7">
    <source>
        <dbReference type="Proteomes" id="UP001454036"/>
    </source>
</evidence>
<dbReference type="AlphaFoldDB" id="A0AAV3PF91"/>
<evidence type="ECO:0000256" key="4">
    <source>
        <dbReference type="SAM" id="MobiDB-lite"/>
    </source>
</evidence>
<keyword evidence="7" id="KW-1185">Reference proteome</keyword>